<evidence type="ECO:0000256" key="1">
    <source>
        <dbReference type="ARBA" id="ARBA00004123"/>
    </source>
</evidence>
<keyword evidence="2" id="KW-0677">Repeat</keyword>
<organism evidence="8 9">
    <name type="scientific">Cynara cardunculus var. scolymus</name>
    <name type="common">Globe artichoke</name>
    <name type="synonym">Cynara scolymus</name>
    <dbReference type="NCBI Taxonomy" id="59895"/>
    <lineage>
        <taxon>Eukaryota</taxon>
        <taxon>Viridiplantae</taxon>
        <taxon>Streptophyta</taxon>
        <taxon>Embryophyta</taxon>
        <taxon>Tracheophyta</taxon>
        <taxon>Spermatophyta</taxon>
        <taxon>Magnoliopsida</taxon>
        <taxon>eudicotyledons</taxon>
        <taxon>Gunneridae</taxon>
        <taxon>Pentapetalae</taxon>
        <taxon>asterids</taxon>
        <taxon>campanulids</taxon>
        <taxon>Asterales</taxon>
        <taxon>Asteraceae</taxon>
        <taxon>Carduoideae</taxon>
        <taxon>Cardueae</taxon>
        <taxon>Carduinae</taxon>
        <taxon>Cynara</taxon>
    </lineage>
</organism>
<accession>A0A103XZL7</accession>
<dbReference type="Gramene" id="KVH99808">
    <property type="protein sequence ID" value="KVH99808"/>
    <property type="gene ID" value="Ccrd_021945"/>
</dbReference>
<dbReference type="OMA" id="WMAEIRI"/>
<dbReference type="AlphaFoldDB" id="A0A103XZL7"/>
<evidence type="ECO:0000313" key="9">
    <source>
        <dbReference type="Proteomes" id="UP000243975"/>
    </source>
</evidence>
<dbReference type="InterPro" id="IPR003340">
    <property type="entry name" value="B3_DNA-bd"/>
</dbReference>
<evidence type="ECO:0000313" key="8">
    <source>
        <dbReference type="EMBL" id="KVH99808.1"/>
    </source>
</evidence>
<dbReference type="PROSITE" id="PS50863">
    <property type="entry name" value="B3"/>
    <property type="match status" value="1"/>
</dbReference>
<protein>
    <submittedName>
        <fullName evidence="8">B3 DNA binding domain-containing protein</fullName>
    </submittedName>
</protein>
<evidence type="ECO:0000256" key="6">
    <source>
        <dbReference type="ARBA" id="ARBA00023242"/>
    </source>
</evidence>
<dbReference type="InterPro" id="IPR015300">
    <property type="entry name" value="DNA-bd_pseudobarrel_sf"/>
</dbReference>
<dbReference type="SUPFAM" id="SSF101936">
    <property type="entry name" value="DNA-binding pseudobarrel domain"/>
    <property type="match status" value="2"/>
</dbReference>
<dbReference type="SMART" id="SM01019">
    <property type="entry name" value="B3"/>
    <property type="match status" value="1"/>
</dbReference>
<name>A0A103XZL7_CYNCS</name>
<keyword evidence="3" id="KW-0805">Transcription regulation</keyword>
<comment type="subcellular location">
    <subcellularLocation>
        <location evidence="1">Nucleus</location>
    </subcellularLocation>
</comment>
<dbReference type="PANTHER" id="PTHR31674:SF62">
    <property type="entry name" value="B3 DOMAIN-CONTAINING PROTEIN REM14-RELATED"/>
    <property type="match status" value="1"/>
</dbReference>
<feature type="domain" description="TF-B3" evidence="7">
    <location>
        <begin position="66"/>
        <end position="165"/>
    </location>
</feature>
<keyword evidence="6" id="KW-0539">Nucleus</keyword>
<dbReference type="GO" id="GO:0003677">
    <property type="term" value="F:DNA binding"/>
    <property type="evidence" value="ECO:0007669"/>
    <property type="project" value="UniProtKB-KW"/>
</dbReference>
<dbReference type="GO" id="GO:0005634">
    <property type="term" value="C:nucleus"/>
    <property type="evidence" value="ECO:0007669"/>
    <property type="project" value="UniProtKB-SubCell"/>
</dbReference>
<keyword evidence="9" id="KW-1185">Reference proteome</keyword>
<evidence type="ECO:0000256" key="3">
    <source>
        <dbReference type="ARBA" id="ARBA00023015"/>
    </source>
</evidence>
<evidence type="ECO:0000256" key="4">
    <source>
        <dbReference type="ARBA" id="ARBA00023125"/>
    </source>
</evidence>
<keyword evidence="5" id="KW-0804">Transcription</keyword>
<gene>
    <name evidence="8" type="ORF">Ccrd_021945</name>
</gene>
<dbReference type="PANTHER" id="PTHR31674">
    <property type="entry name" value="B3 DOMAIN-CONTAINING PROTEIN REM-LIKE 3-RELATED"/>
    <property type="match status" value="1"/>
</dbReference>
<evidence type="ECO:0000256" key="2">
    <source>
        <dbReference type="ARBA" id="ARBA00022737"/>
    </source>
</evidence>
<dbReference type="InterPro" id="IPR039218">
    <property type="entry name" value="REM_fam"/>
</dbReference>
<dbReference type="CDD" id="cd10017">
    <property type="entry name" value="B3_DNA"/>
    <property type="match status" value="1"/>
</dbReference>
<proteinExistence type="predicted"/>
<dbReference type="EMBL" id="LEKV01003413">
    <property type="protein sequence ID" value="KVH99808.1"/>
    <property type="molecule type" value="Genomic_DNA"/>
</dbReference>
<dbReference type="Proteomes" id="UP000243975">
    <property type="component" value="Unassembled WGS sequence"/>
</dbReference>
<keyword evidence="4" id="KW-0238">DNA-binding</keyword>
<dbReference type="Gene3D" id="2.40.330.10">
    <property type="entry name" value="DNA-binding pseudobarrel domain"/>
    <property type="match status" value="1"/>
</dbReference>
<sequence length="165" mass="18914">MGGRKFYLGIGFRALVVANGLKEGDVFKFELIENKKNKPPVVNFSCNGNSRMPKEGEDDHARPYFISKLKSYCLRKTAPFLHLPIEFAKKNGLLCSGEMILRNGEDERLCIVELKNHKNKYIYIGRGWKDFCVANGLKEGDCFKFEIVDNIDEKLVVNFYVLKNP</sequence>
<reference evidence="8 9" key="1">
    <citation type="journal article" date="2016" name="Sci. Rep.">
        <title>The genome sequence of the outbreeding globe artichoke constructed de novo incorporating a phase-aware low-pass sequencing strategy of F1 progeny.</title>
        <authorList>
            <person name="Scaglione D."/>
            <person name="Reyes-Chin-Wo S."/>
            <person name="Acquadro A."/>
            <person name="Froenicke L."/>
            <person name="Portis E."/>
            <person name="Beitel C."/>
            <person name="Tirone M."/>
            <person name="Mauro R."/>
            <person name="Lo Monaco A."/>
            <person name="Mauromicale G."/>
            <person name="Faccioli P."/>
            <person name="Cattivelli L."/>
            <person name="Rieseberg L."/>
            <person name="Michelmore R."/>
            <person name="Lanteri S."/>
        </authorList>
    </citation>
    <scope>NUCLEOTIDE SEQUENCE [LARGE SCALE GENOMIC DNA]</scope>
    <source>
        <strain evidence="8">2C</strain>
    </source>
</reference>
<dbReference type="Pfam" id="PF02362">
    <property type="entry name" value="B3"/>
    <property type="match status" value="1"/>
</dbReference>
<dbReference type="STRING" id="59895.A0A103XZL7"/>
<evidence type="ECO:0000259" key="7">
    <source>
        <dbReference type="PROSITE" id="PS50863"/>
    </source>
</evidence>
<evidence type="ECO:0000256" key="5">
    <source>
        <dbReference type="ARBA" id="ARBA00023163"/>
    </source>
</evidence>
<comment type="caution">
    <text evidence="8">The sequence shown here is derived from an EMBL/GenBank/DDBJ whole genome shotgun (WGS) entry which is preliminary data.</text>
</comment>